<dbReference type="Proteomes" id="UP000010475">
    <property type="component" value="Chromosome"/>
</dbReference>
<dbReference type="EMBL" id="CP003642">
    <property type="protein sequence ID" value="AFZ24764.1"/>
    <property type="molecule type" value="Genomic_DNA"/>
</dbReference>
<proteinExistence type="predicted"/>
<gene>
    <name evidence="1" type="ORF">Cylst_2558</name>
</gene>
<dbReference type="AlphaFoldDB" id="K9WY67"/>
<evidence type="ECO:0000313" key="2">
    <source>
        <dbReference type="Proteomes" id="UP000010475"/>
    </source>
</evidence>
<dbReference type="HOGENOM" id="CLU_1657937_0_0_3"/>
<name>K9WY67_9NOST</name>
<sequence length="159" mass="18251">MNEAIFLVDDEFSLCVSCSFLRFLDGHKLKRVPFCTHPTSNEPVEHTEIYSCVLYQEMQGIPIVEESSISVKQMEPQQIPTELSKLVIRRQQVLDLYVQKQQELSLLSKECGRLATAIFQAADKEEFIIQNGDELILIKLDPEEGCILVQKRVPLIKEQ</sequence>
<dbReference type="STRING" id="56107.Cylst_2558"/>
<evidence type="ECO:0000313" key="1">
    <source>
        <dbReference type="EMBL" id="AFZ24764.1"/>
    </source>
</evidence>
<accession>K9WY67</accession>
<protein>
    <submittedName>
        <fullName evidence="1">Uncharacterized protein</fullName>
    </submittedName>
</protein>
<dbReference type="KEGG" id="csg:Cylst_2558"/>
<organism evidence="1 2">
    <name type="scientific">Cylindrospermum stagnale PCC 7417</name>
    <dbReference type="NCBI Taxonomy" id="56107"/>
    <lineage>
        <taxon>Bacteria</taxon>
        <taxon>Bacillati</taxon>
        <taxon>Cyanobacteriota</taxon>
        <taxon>Cyanophyceae</taxon>
        <taxon>Nostocales</taxon>
        <taxon>Nostocaceae</taxon>
        <taxon>Cylindrospermum</taxon>
    </lineage>
</organism>
<reference evidence="1 2" key="1">
    <citation type="submission" date="2012-06" db="EMBL/GenBank/DDBJ databases">
        <title>Finished chromosome of genome of Cylindrospermum stagnale PCC 7417.</title>
        <authorList>
            <consortium name="US DOE Joint Genome Institute"/>
            <person name="Gugger M."/>
            <person name="Coursin T."/>
            <person name="Rippka R."/>
            <person name="Tandeau De Marsac N."/>
            <person name="Huntemann M."/>
            <person name="Wei C.-L."/>
            <person name="Han J."/>
            <person name="Detter J.C."/>
            <person name="Han C."/>
            <person name="Tapia R."/>
            <person name="Chen A."/>
            <person name="Kyrpides N."/>
            <person name="Mavromatis K."/>
            <person name="Markowitz V."/>
            <person name="Szeto E."/>
            <person name="Ivanova N."/>
            <person name="Pagani I."/>
            <person name="Pati A."/>
            <person name="Goodwin L."/>
            <person name="Nordberg H.P."/>
            <person name="Cantor M.N."/>
            <person name="Hua S.X."/>
            <person name="Woyke T."/>
            <person name="Kerfeld C.A."/>
        </authorList>
    </citation>
    <scope>NUCLEOTIDE SEQUENCE [LARGE SCALE GENOMIC DNA]</scope>
    <source>
        <strain evidence="1 2">PCC 7417</strain>
    </source>
</reference>
<keyword evidence="2" id="KW-1185">Reference proteome</keyword>